<evidence type="ECO:0000256" key="1">
    <source>
        <dbReference type="PIRSR" id="PIRSR605301-1"/>
    </source>
</evidence>
<dbReference type="SUPFAM" id="SSF101152">
    <property type="entry name" value="Mob1/phocein"/>
    <property type="match status" value="1"/>
</dbReference>
<keyword evidence="3" id="KW-1185">Reference proteome</keyword>
<dbReference type="AlphaFoldDB" id="A0A2T9Y8A2"/>
<sequence length="174" mass="20664">MFRNLPGTKEEDCYGWEIKLDEKSNLTSASVQEYIQYLVRNNPDDMGVLLNPPGNCDDLTWIYEHLCQICIEVNGNDISVLDRSIIQMNEMIYQLKTNKLFSNKLMIPGEAKQLLKNFFKQVYLIFDHVYYNHREIFERFEHMNYLFSRLVLLSKKYDLIHLDDLTVPEMPLTL</sequence>
<keyword evidence="1" id="KW-0862">Zinc</keyword>
<reference evidence="2 3" key="1">
    <citation type="journal article" date="2018" name="MBio">
        <title>Comparative Genomics Reveals the Core Gene Toolbox for the Fungus-Insect Symbiosis.</title>
        <authorList>
            <person name="Wang Y."/>
            <person name="Stata M."/>
            <person name="Wang W."/>
            <person name="Stajich J.E."/>
            <person name="White M.M."/>
            <person name="Moncalvo J.M."/>
        </authorList>
    </citation>
    <scope>NUCLEOTIDE SEQUENCE [LARGE SCALE GENOMIC DNA]</scope>
    <source>
        <strain evidence="2 3">AUS-77-4</strain>
    </source>
</reference>
<dbReference type="SMART" id="SM01388">
    <property type="entry name" value="Mob1_phocein"/>
    <property type="match status" value="1"/>
</dbReference>
<dbReference type="STRING" id="61424.A0A2T9Y8A2"/>
<feature type="binding site" evidence="1">
    <location>
        <position position="128"/>
    </location>
    <ligand>
        <name>Zn(2+)</name>
        <dbReference type="ChEBI" id="CHEBI:29105"/>
    </ligand>
</feature>
<feature type="binding site" evidence="1">
    <location>
        <position position="133"/>
    </location>
    <ligand>
        <name>Zn(2+)</name>
        <dbReference type="ChEBI" id="CHEBI:29105"/>
    </ligand>
</feature>
<gene>
    <name evidence="2" type="ORF">BB559_005527</name>
</gene>
<dbReference type="Gene3D" id="1.20.140.30">
    <property type="entry name" value="MOB kinase activator"/>
    <property type="match status" value="1"/>
</dbReference>
<evidence type="ECO:0000313" key="3">
    <source>
        <dbReference type="Proteomes" id="UP000245699"/>
    </source>
</evidence>
<name>A0A2T9Y8A2_9FUNG</name>
<organism evidence="2 3">
    <name type="scientific">Furculomyces boomerangus</name>
    <dbReference type="NCBI Taxonomy" id="61424"/>
    <lineage>
        <taxon>Eukaryota</taxon>
        <taxon>Fungi</taxon>
        <taxon>Fungi incertae sedis</taxon>
        <taxon>Zoopagomycota</taxon>
        <taxon>Kickxellomycotina</taxon>
        <taxon>Harpellomycetes</taxon>
        <taxon>Harpellales</taxon>
        <taxon>Harpellaceae</taxon>
        <taxon>Furculomyces</taxon>
    </lineage>
</organism>
<accession>A0A2T9Y8A2</accession>
<evidence type="ECO:0000313" key="2">
    <source>
        <dbReference type="EMBL" id="PVU88559.1"/>
    </source>
</evidence>
<keyword evidence="1" id="KW-0479">Metal-binding</keyword>
<dbReference type="Pfam" id="PF03637">
    <property type="entry name" value="Mob1_phocein"/>
    <property type="match status" value="1"/>
</dbReference>
<dbReference type="Proteomes" id="UP000245699">
    <property type="component" value="Unassembled WGS sequence"/>
</dbReference>
<protein>
    <submittedName>
        <fullName evidence="2">Uncharacterized protein</fullName>
    </submittedName>
</protein>
<dbReference type="InterPro" id="IPR005301">
    <property type="entry name" value="MOB_kinase_act_fam"/>
</dbReference>
<dbReference type="EMBL" id="MBFT01000611">
    <property type="protein sequence ID" value="PVU88559.1"/>
    <property type="molecule type" value="Genomic_DNA"/>
</dbReference>
<comment type="caution">
    <text evidence="2">The sequence shown here is derived from an EMBL/GenBank/DDBJ whole genome shotgun (WGS) entry which is preliminary data.</text>
</comment>
<proteinExistence type="predicted"/>
<dbReference type="InterPro" id="IPR036703">
    <property type="entry name" value="MOB_kinase_act_sf"/>
</dbReference>
<dbReference type="OrthoDB" id="10262609at2759"/>